<feature type="domain" description="DUF8042" evidence="1">
    <location>
        <begin position="1"/>
        <end position="118"/>
    </location>
</feature>
<keyword evidence="3" id="KW-1185">Reference proteome</keyword>
<dbReference type="AlphaFoldDB" id="A0A6N8FL04"/>
<dbReference type="Pfam" id="PF26154">
    <property type="entry name" value="DUF8042"/>
    <property type="match status" value="1"/>
</dbReference>
<evidence type="ECO:0000313" key="3">
    <source>
        <dbReference type="Proteomes" id="UP000469125"/>
    </source>
</evidence>
<dbReference type="EMBL" id="WOCA01000008">
    <property type="protein sequence ID" value="MUK89034.1"/>
    <property type="molecule type" value="Genomic_DNA"/>
</dbReference>
<evidence type="ECO:0000259" key="1">
    <source>
        <dbReference type="Pfam" id="PF26154"/>
    </source>
</evidence>
<sequence length="122" mass="14197">MENYLSIMKQSQNLQETVQEGLEHIQSLLKVGKYEATITLFSDIVQAFATIESTLRVIPKEVVTDDINEMTAKIKETLNIIVSSYEDQNYAKVEEVFQFNLMPRFNKWKTKLEEVFNPFLLS</sequence>
<dbReference type="Proteomes" id="UP000469125">
    <property type="component" value="Unassembled WGS sequence"/>
</dbReference>
<evidence type="ECO:0000313" key="2">
    <source>
        <dbReference type="EMBL" id="MUK89034.1"/>
    </source>
</evidence>
<name>A0A6N8FL04_9BACI</name>
<dbReference type="InterPro" id="IPR058355">
    <property type="entry name" value="DUF8042"/>
</dbReference>
<dbReference type="RefSeq" id="WP_196493793.1">
    <property type="nucleotide sequence ID" value="NZ_WOCA01000008.1"/>
</dbReference>
<protein>
    <recommendedName>
        <fullName evidence="1">DUF8042 domain-containing protein</fullName>
    </recommendedName>
</protein>
<reference evidence="2 3" key="1">
    <citation type="submission" date="2019-11" db="EMBL/GenBank/DDBJ databases">
        <authorList>
            <person name="Li X."/>
        </authorList>
    </citation>
    <scope>NUCLEOTIDE SEQUENCE [LARGE SCALE GENOMIC DNA]</scope>
    <source>
        <strain evidence="2 3">L9</strain>
    </source>
</reference>
<organism evidence="2 3">
    <name type="scientific">Ornithinibacillus caprae</name>
    <dbReference type="NCBI Taxonomy" id="2678566"/>
    <lineage>
        <taxon>Bacteria</taxon>
        <taxon>Bacillati</taxon>
        <taxon>Bacillota</taxon>
        <taxon>Bacilli</taxon>
        <taxon>Bacillales</taxon>
        <taxon>Bacillaceae</taxon>
        <taxon>Ornithinibacillus</taxon>
    </lineage>
</organism>
<gene>
    <name evidence="2" type="ORF">GMD78_11685</name>
</gene>
<comment type="caution">
    <text evidence="2">The sequence shown here is derived from an EMBL/GenBank/DDBJ whole genome shotgun (WGS) entry which is preliminary data.</text>
</comment>
<proteinExistence type="predicted"/>
<accession>A0A6N8FL04</accession>